<evidence type="ECO:0000313" key="2">
    <source>
        <dbReference type="EnsemblPlants" id="cds.evm.model.02.385"/>
    </source>
</evidence>
<dbReference type="Gramene" id="evm.model.02.385">
    <property type="protein sequence ID" value="cds.evm.model.02.385"/>
    <property type="gene ID" value="evm.TU.02.385"/>
</dbReference>
<dbReference type="EnsemblPlants" id="evm.model.02.385">
    <property type="protein sequence ID" value="cds.evm.model.02.385"/>
    <property type="gene ID" value="evm.TU.02.385"/>
</dbReference>
<dbReference type="EMBL" id="UZAU01000103">
    <property type="status" value="NOT_ANNOTATED_CDS"/>
    <property type="molecule type" value="Genomic_DNA"/>
</dbReference>
<dbReference type="Proteomes" id="UP000596661">
    <property type="component" value="Chromosome 2"/>
</dbReference>
<feature type="region of interest" description="Disordered" evidence="1">
    <location>
        <begin position="72"/>
        <end position="97"/>
    </location>
</feature>
<organism evidence="2 3">
    <name type="scientific">Cannabis sativa</name>
    <name type="common">Hemp</name>
    <name type="synonym">Marijuana</name>
    <dbReference type="NCBI Taxonomy" id="3483"/>
    <lineage>
        <taxon>Eukaryota</taxon>
        <taxon>Viridiplantae</taxon>
        <taxon>Streptophyta</taxon>
        <taxon>Embryophyta</taxon>
        <taxon>Tracheophyta</taxon>
        <taxon>Spermatophyta</taxon>
        <taxon>Magnoliopsida</taxon>
        <taxon>eudicotyledons</taxon>
        <taxon>Gunneridae</taxon>
        <taxon>Pentapetalae</taxon>
        <taxon>rosids</taxon>
        <taxon>fabids</taxon>
        <taxon>Rosales</taxon>
        <taxon>Cannabaceae</taxon>
        <taxon>Cannabis</taxon>
    </lineage>
</organism>
<dbReference type="AlphaFoldDB" id="A0A803P0U5"/>
<evidence type="ECO:0000313" key="3">
    <source>
        <dbReference type="Proteomes" id="UP000596661"/>
    </source>
</evidence>
<reference evidence="2" key="2">
    <citation type="submission" date="2021-03" db="UniProtKB">
        <authorList>
            <consortium name="EnsemblPlants"/>
        </authorList>
    </citation>
    <scope>IDENTIFICATION</scope>
</reference>
<keyword evidence="3" id="KW-1185">Reference proteome</keyword>
<proteinExistence type="predicted"/>
<name>A0A803P0U5_CANSA</name>
<protein>
    <submittedName>
        <fullName evidence="2">Uncharacterized protein</fullName>
    </submittedName>
</protein>
<sequence>MRAKSFTFELVATAGDKLVLRKTISFTVDLKYALHTHVAAVLRYCELGEWIFDVGWVSLPKERLKWKKFKESGMEETSEGEEKWVGDEVGGGDETEV</sequence>
<reference evidence="2" key="1">
    <citation type="submission" date="2018-11" db="EMBL/GenBank/DDBJ databases">
        <authorList>
            <person name="Grassa J C."/>
        </authorList>
    </citation>
    <scope>NUCLEOTIDE SEQUENCE [LARGE SCALE GENOMIC DNA]</scope>
</reference>
<accession>A0A803P0U5</accession>
<evidence type="ECO:0000256" key="1">
    <source>
        <dbReference type="SAM" id="MobiDB-lite"/>
    </source>
</evidence>